<comment type="caution">
    <text evidence="5">The sequence shown here is derived from an EMBL/GenBank/DDBJ whole genome shotgun (WGS) entry which is preliminary data.</text>
</comment>
<dbReference type="RefSeq" id="WP_164534820.1">
    <property type="nucleotide sequence ID" value="NZ_JAALFG010000003.1"/>
</dbReference>
<comment type="similarity">
    <text evidence="1">Belongs to the bacterial sugar transferase family.</text>
</comment>
<keyword evidence="2" id="KW-0270">Exopolysaccharide synthesis</keyword>
<evidence type="ECO:0000313" key="6">
    <source>
        <dbReference type="Proteomes" id="UP000474802"/>
    </source>
</evidence>
<evidence type="ECO:0000256" key="1">
    <source>
        <dbReference type="ARBA" id="ARBA00006464"/>
    </source>
</evidence>
<feature type="domain" description="Bacterial sugar transferase" evidence="4">
    <location>
        <begin position="251"/>
        <end position="430"/>
    </location>
</feature>
<gene>
    <name evidence="5" type="ORF">G5575_13660</name>
</gene>
<evidence type="ECO:0000256" key="3">
    <source>
        <dbReference type="SAM" id="Phobius"/>
    </source>
</evidence>
<dbReference type="GO" id="GO:0000271">
    <property type="term" value="P:polysaccharide biosynthetic process"/>
    <property type="evidence" value="ECO:0007669"/>
    <property type="project" value="UniProtKB-KW"/>
</dbReference>
<feature type="transmembrane region" description="Helical" evidence="3">
    <location>
        <begin position="39"/>
        <end position="58"/>
    </location>
</feature>
<evidence type="ECO:0000256" key="2">
    <source>
        <dbReference type="ARBA" id="ARBA00023169"/>
    </source>
</evidence>
<dbReference type="Proteomes" id="UP000474802">
    <property type="component" value="Unassembled WGS sequence"/>
</dbReference>
<name>A0A6M1SPR7_9HYPH</name>
<dbReference type="AlphaFoldDB" id="A0A6M1SPR7"/>
<dbReference type="EMBL" id="JAALFG010000003">
    <property type="protein sequence ID" value="NGP18556.1"/>
    <property type="molecule type" value="Genomic_DNA"/>
</dbReference>
<accession>A0A6M1SPR7</accession>
<feature type="transmembrane region" description="Helical" evidence="3">
    <location>
        <begin position="253"/>
        <end position="279"/>
    </location>
</feature>
<keyword evidence="3" id="KW-0472">Membrane</keyword>
<feature type="transmembrane region" description="Helical" evidence="3">
    <location>
        <begin position="98"/>
        <end position="119"/>
    </location>
</feature>
<keyword evidence="6" id="KW-1185">Reference proteome</keyword>
<dbReference type="GO" id="GO:0016780">
    <property type="term" value="F:phosphotransferase activity, for other substituted phosphate groups"/>
    <property type="evidence" value="ECO:0007669"/>
    <property type="project" value="TreeGrafter"/>
</dbReference>
<sequence>MPPKRSRRTPPDYPARNLSYVTKLGGRTRKYKFFRQLRTFRIPVLFAILLQALVYYSVFSRPGRSDWNNFALAVGVIALVPIISAAVLTALRRHEAPVVISTLVCTALFSVAVSALSALRVPVSYQGLALCLPIAIILTAYANVRRHRQVDDNVALAPFTRAEEISQELHGVPILPGPEAELEGTEVLLIDPLEHHSHVWSRLLADCYLGGVEVMSWTRYLEEKRGRLDVTSFDTTHLSYSPSQLIYARMKRFLDLGGAFVTLPLTVPIALAVAAYIFLRDGGPVIFVQIRRGYGGRRFRMYKFRTMYKGTGGGSTAVGDSRIIPGCKLIRKLRFDELPQIMNIINGDMSLIGPRPVAEYVARSSEAAEPKYALRTLVLPGITGWAQVSSGYAANTREEIEKLSYDLYYIKHLSLDLDLLVLFKTIRTVLLGHGAR</sequence>
<reference evidence="5 6" key="2">
    <citation type="submission" date="2020-03" db="EMBL/GenBank/DDBJ databases">
        <title>Devosia chinhatensis sp. nov., isolated from a hexachlorocyclohexane (HCH) dump site in India.</title>
        <authorList>
            <person name="Kumar M."/>
            <person name="Lal R."/>
        </authorList>
    </citation>
    <scope>NUCLEOTIDE SEQUENCE [LARGE SCALE GENOMIC DNA]</scope>
    <source>
        <strain evidence="5 6">H239</strain>
    </source>
</reference>
<dbReference type="PANTHER" id="PTHR30576">
    <property type="entry name" value="COLANIC BIOSYNTHESIS UDP-GLUCOSE LIPID CARRIER TRANSFERASE"/>
    <property type="match status" value="1"/>
</dbReference>
<keyword evidence="5" id="KW-0808">Transferase</keyword>
<keyword evidence="3" id="KW-1133">Transmembrane helix</keyword>
<dbReference type="InterPro" id="IPR003362">
    <property type="entry name" value="Bact_transf"/>
</dbReference>
<reference evidence="5 6" key="1">
    <citation type="submission" date="2020-02" db="EMBL/GenBank/DDBJ databases">
        <authorList>
            <person name="Khan S.A."/>
            <person name="Jeon C.O."/>
            <person name="Chun B.H."/>
        </authorList>
    </citation>
    <scope>NUCLEOTIDE SEQUENCE [LARGE SCALE GENOMIC DNA]</scope>
    <source>
        <strain evidence="5 6">H239</strain>
    </source>
</reference>
<feature type="transmembrane region" description="Helical" evidence="3">
    <location>
        <begin position="70"/>
        <end position="91"/>
    </location>
</feature>
<organism evidence="5 6">
    <name type="scientific">Devosia aurantiaca</name>
    <dbReference type="NCBI Taxonomy" id="2714858"/>
    <lineage>
        <taxon>Bacteria</taxon>
        <taxon>Pseudomonadati</taxon>
        <taxon>Pseudomonadota</taxon>
        <taxon>Alphaproteobacteria</taxon>
        <taxon>Hyphomicrobiales</taxon>
        <taxon>Devosiaceae</taxon>
        <taxon>Devosia</taxon>
    </lineage>
</organism>
<proteinExistence type="inferred from homology"/>
<keyword evidence="3" id="KW-0812">Transmembrane</keyword>
<evidence type="ECO:0000313" key="5">
    <source>
        <dbReference type="EMBL" id="NGP18556.1"/>
    </source>
</evidence>
<dbReference type="Pfam" id="PF02397">
    <property type="entry name" value="Bac_transf"/>
    <property type="match status" value="1"/>
</dbReference>
<dbReference type="PANTHER" id="PTHR30576:SF0">
    <property type="entry name" value="UNDECAPRENYL-PHOSPHATE N-ACETYLGALACTOSAMINYL 1-PHOSPHATE TRANSFERASE-RELATED"/>
    <property type="match status" value="1"/>
</dbReference>
<evidence type="ECO:0000259" key="4">
    <source>
        <dbReference type="Pfam" id="PF02397"/>
    </source>
</evidence>
<protein>
    <submittedName>
        <fullName evidence="5">Sugar transferase</fullName>
    </submittedName>
</protein>
<feature type="transmembrane region" description="Helical" evidence="3">
    <location>
        <begin position="125"/>
        <end position="144"/>
    </location>
</feature>